<protein>
    <submittedName>
        <fullName evidence="1">Uncharacterized protein</fullName>
    </submittedName>
</protein>
<evidence type="ECO:0000313" key="1">
    <source>
        <dbReference type="EMBL" id="KAJ8275619.1"/>
    </source>
</evidence>
<name>A0A9Q1DNE2_CONCO</name>
<dbReference type="AlphaFoldDB" id="A0A9Q1DNE2"/>
<proteinExistence type="predicted"/>
<dbReference type="EMBL" id="JAFJMO010000005">
    <property type="protein sequence ID" value="KAJ8275619.1"/>
    <property type="molecule type" value="Genomic_DNA"/>
</dbReference>
<dbReference type="Proteomes" id="UP001152803">
    <property type="component" value="Unassembled WGS sequence"/>
</dbReference>
<keyword evidence="2" id="KW-1185">Reference proteome</keyword>
<reference evidence="1" key="1">
    <citation type="journal article" date="2023" name="Science">
        <title>Genome structures resolve the early diversification of teleost fishes.</title>
        <authorList>
            <person name="Parey E."/>
            <person name="Louis A."/>
            <person name="Montfort J."/>
            <person name="Bouchez O."/>
            <person name="Roques C."/>
            <person name="Iampietro C."/>
            <person name="Lluch J."/>
            <person name="Castinel A."/>
            <person name="Donnadieu C."/>
            <person name="Desvignes T."/>
            <person name="Floi Bucao C."/>
            <person name="Jouanno E."/>
            <person name="Wen M."/>
            <person name="Mejri S."/>
            <person name="Dirks R."/>
            <person name="Jansen H."/>
            <person name="Henkel C."/>
            <person name="Chen W.J."/>
            <person name="Zahm M."/>
            <person name="Cabau C."/>
            <person name="Klopp C."/>
            <person name="Thompson A.W."/>
            <person name="Robinson-Rechavi M."/>
            <person name="Braasch I."/>
            <person name="Lecointre G."/>
            <person name="Bobe J."/>
            <person name="Postlethwait J.H."/>
            <person name="Berthelot C."/>
            <person name="Roest Crollius H."/>
            <person name="Guiguen Y."/>
        </authorList>
    </citation>
    <scope>NUCLEOTIDE SEQUENCE</scope>
    <source>
        <strain evidence="1">Concon-B</strain>
    </source>
</reference>
<sequence length="117" mass="12113">MGAGSEDVTPRRTECPWAAPAPRLLLHAPAFGFGHPQFGIGSAWDPLVGIASVRGGGRERSSTSGLAKGTVIFALGRRSCALLGSWSAESLLKAARSLCCDPGCGHEHLTVVGNDED</sequence>
<organism evidence="1 2">
    <name type="scientific">Conger conger</name>
    <name type="common">Conger eel</name>
    <name type="synonym">Muraena conger</name>
    <dbReference type="NCBI Taxonomy" id="82655"/>
    <lineage>
        <taxon>Eukaryota</taxon>
        <taxon>Metazoa</taxon>
        <taxon>Chordata</taxon>
        <taxon>Craniata</taxon>
        <taxon>Vertebrata</taxon>
        <taxon>Euteleostomi</taxon>
        <taxon>Actinopterygii</taxon>
        <taxon>Neopterygii</taxon>
        <taxon>Teleostei</taxon>
        <taxon>Anguilliformes</taxon>
        <taxon>Congridae</taxon>
        <taxon>Conger</taxon>
    </lineage>
</organism>
<evidence type="ECO:0000313" key="2">
    <source>
        <dbReference type="Proteomes" id="UP001152803"/>
    </source>
</evidence>
<accession>A0A9Q1DNE2</accession>
<comment type="caution">
    <text evidence="1">The sequence shown here is derived from an EMBL/GenBank/DDBJ whole genome shotgun (WGS) entry which is preliminary data.</text>
</comment>
<gene>
    <name evidence="1" type="ORF">COCON_G00073710</name>
</gene>